<accession>A0A1R4K2L6</accession>
<evidence type="ECO:0000313" key="4">
    <source>
        <dbReference type="Proteomes" id="UP000188342"/>
    </source>
</evidence>
<feature type="domain" description="Transcription regulator PadR C-terminal" evidence="2">
    <location>
        <begin position="91"/>
        <end position="164"/>
    </location>
</feature>
<dbReference type="InterPro" id="IPR018309">
    <property type="entry name" value="Tscrpt_reg_PadR_C"/>
</dbReference>
<sequence>MSVKHSLLALLGEKPRHGYELRNEFRRRTGNSWPLNIGQVYTTLERLERDGLVLRGDEDADGRVVYSLTPAGREQVDEWFASPVALDNPPRNELAIKIALAVTLPDVDVTRLIQTQRRASIENLQKYTRARREADPDDLAWQLVIESLIHAADAEVRWLDHCESAALRAARRHRSTSPTAQGDPQ</sequence>
<keyword evidence="4" id="KW-1185">Reference proteome</keyword>
<evidence type="ECO:0000313" key="3">
    <source>
        <dbReference type="EMBL" id="SJN38610.1"/>
    </source>
</evidence>
<dbReference type="Pfam" id="PF03551">
    <property type="entry name" value="PadR"/>
    <property type="match status" value="1"/>
</dbReference>
<organism evidence="3 4">
    <name type="scientific">Luteococcus japonicus LSP_Lj1</name>
    <dbReference type="NCBI Taxonomy" id="1255658"/>
    <lineage>
        <taxon>Bacteria</taxon>
        <taxon>Bacillati</taxon>
        <taxon>Actinomycetota</taxon>
        <taxon>Actinomycetes</taxon>
        <taxon>Propionibacteriales</taxon>
        <taxon>Propionibacteriaceae</taxon>
        <taxon>Luteococcus</taxon>
    </lineage>
</organism>
<proteinExistence type="predicted"/>
<dbReference type="InterPro" id="IPR005149">
    <property type="entry name" value="Tscrpt_reg_PadR_N"/>
</dbReference>
<dbReference type="OrthoDB" id="3186544at2"/>
<dbReference type="Gene3D" id="1.10.10.10">
    <property type="entry name" value="Winged helix-like DNA-binding domain superfamily/Winged helix DNA-binding domain"/>
    <property type="match status" value="1"/>
</dbReference>
<name>A0A1R4K2L6_9ACTN</name>
<dbReference type="InterPro" id="IPR036390">
    <property type="entry name" value="WH_DNA-bd_sf"/>
</dbReference>
<evidence type="ECO:0000259" key="2">
    <source>
        <dbReference type="Pfam" id="PF10400"/>
    </source>
</evidence>
<dbReference type="EMBL" id="FUKQ01000043">
    <property type="protein sequence ID" value="SJN38610.1"/>
    <property type="molecule type" value="Genomic_DNA"/>
</dbReference>
<protein>
    <submittedName>
        <fullName evidence="3">Transcriptional regulator, PadR family</fullName>
    </submittedName>
</protein>
<dbReference type="PANTHER" id="PTHR43252">
    <property type="entry name" value="TRANSCRIPTIONAL REGULATOR YQJI"/>
    <property type="match status" value="1"/>
</dbReference>
<dbReference type="SUPFAM" id="SSF46785">
    <property type="entry name" value="Winged helix' DNA-binding domain"/>
    <property type="match status" value="1"/>
</dbReference>
<dbReference type="AlphaFoldDB" id="A0A1R4K2L6"/>
<reference evidence="3 4" key="1">
    <citation type="submission" date="2017-02" db="EMBL/GenBank/DDBJ databases">
        <authorList>
            <person name="Peterson S.W."/>
        </authorList>
    </citation>
    <scope>NUCLEOTIDE SEQUENCE [LARGE SCALE GENOMIC DNA]</scope>
    <source>
        <strain evidence="3 4">LSP_Lj1</strain>
    </source>
</reference>
<dbReference type="InterPro" id="IPR036388">
    <property type="entry name" value="WH-like_DNA-bd_sf"/>
</dbReference>
<dbReference type="STRING" id="1255658.FM114_11080"/>
<feature type="domain" description="Transcription regulator PadR N-terminal" evidence="1">
    <location>
        <begin position="7"/>
        <end position="77"/>
    </location>
</feature>
<dbReference type="Pfam" id="PF10400">
    <property type="entry name" value="Vir_act_alpha_C"/>
    <property type="match status" value="1"/>
</dbReference>
<dbReference type="RefSeq" id="WP_094765223.1">
    <property type="nucleotide sequence ID" value="NZ_FUKQ01000043.1"/>
</dbReference>
<dbReference type="PANTHER" id="PTHR43252:SF2">
    <property type="entry name" value="TRANSCRIPTION REGULATOR, PADR-LIKE FAMILY"/>
    <property type="match status" value="1"/>
</dbReference>
<dbReference type="Proteomes" id="UP000188342">
    <property type="component" value="Unassembled WGS sequence"/>
</dbReference>
<evidence type="ECO:0000259" key="1">
    <source>
        <dbReference type="Pfam" id="PF03551"/>
    </source>
</evidence>
<gene>
    <name evidence="3" type="ORF">FM114_11080</name>
</gene>